<keyword evidence="2" id="KW-1185">Reference proteome</keyword>
<reference evidence="1 2" key="1">
    <citation type="submission" date="2024-05" db="EMBL/GenBank/DDBJ databases">
        <authorList>
            <person name="Duchaud E."/>
        </authorList>
    </citation>
    <scope>NUCLEOTIDE SEQUENCE [LARGE SCALE GENOMIC DNA]</scope>
    <source>
        <strain evidence="1">Ena-SAMPLE-TAB-13-05-2024-13:56:06:370-140302</strain>
    </source>
</reference>
<sequence>MGKGAFITVENKSNSLLKVETGGENCMSTTGFWENLILPNTTSDRKYIEAKTSGIPCCCETKTVMYGIEKLNSMTGEYTPITIFNLNEENNNWTSDVKTKSDAISITIQPGEEDLITIIYKG</sequence>
<dbReference type="Proteomes" id="UP001497416">
    <property type="component" value="Unassembled WGS sequence"/>
</dbReference>
<dbReference type="EMBL" id="CAXIXY010000003">
    <property type="protein sequence ID" value="CAL2077044.1"/>
    <property type="molecule type" value="Genomic_DNA"/>
</dbReference>
<organism evidence="1 2">
    <name type="scientific">Tenacibaculum platacis</name>
    <dbReference type="NCBI Taxonomy" id="3137852"/>
    <lineage>
        <taxon>Bacteria</taxon>
        <taxon>Pseudomonadati</taxon>
        <taxon>Bacteroidota</taxon>
        <taxon>Flavobacteriia</taxon>
        <taxon>Flavobacteriales</taxon>
        <taxon>Flavobacteriaceae</taxon>
        <taxon>Tenacibaculum</taxon>
    </lineage>
</organism>
<evidence type="ECO:0008006" key="3">
    <source>
        <dbReference type="Google" id="ProtNLM"/>
    </source>
</evidence>
<protein>
    <recommendedName>
        <fullName evidence="3">Lipocalin-like protein</fullName>
    </recommendedName>
</protein>
<evidence type="ECO:0000313" key="1">
    <source>
        <dbReference type="EMBL" id="CAL2077044.1"/>
    </source>
</evidence>
<dbReference type="RefSeq" id="WP_348710050.1">
    <property type="nucleotide sequence ID" value="NZ_CAXIXY010000003.1"/>
</dbReference>
<gene>
    <name evidence="1" type="ORF">T190607A01A_10464</name>
</gene>
<accession>A0ABP1EEI0</accession>
<proteinExistence type="predicted"/>
<comment type="caution">
    <text evidence="1">The sequence shown here is derived from an EMBL/GenBank/DDBJ whole genome shotgun (WGS) entry which is preliminary data.</text>
</comment>
<name>A0ABP1EEI0_9FLAO</name>
<evidence type="ECO:0000313" key="2">
    <source>
        <dbReference type="Proteomes" id="UP001497416"/>
    </source>
</evidence>